<comment type="subcellular location">
    <subcellularLocation>
        <location evidence="1">Nucleus</location>
    </subcellularLocation>
</comment>
<keyword evidence="8" id="KW-0131">Cell cycle</keyword>
<evidence type="ECO:0000259" key="10">
    <source>
        <dbReference type="Pfam" id="PF13878"/>
    </source>
</evidence>
<evidence type="ECO:0000313" key="13">
    <source>
        <dbReference type="Proteomes" id="UP000789706"/>
    </source>
</evidence>
<name>A0A9N8WK32_9GLOM</name>
<dbReference type="GO" id="GO:0000785">
    <property type="term" value="C:chromatin"/>
    <property type="evidence" value="ECO:0007669"/>
    <property type="project" value="TreeGrafter"/>
</dbReference>
<feature type="domain" description="N-acetyltransferase ESCO acetyl-transferase" evidence="11">
    <location>
        <begin position="245"/>
        <end position="312"/>
    </location>
</feature>
<comment type="caution">
    <text evidence="12">The sequence shown here is derived from an EMBL/GenBank/DDBJ whole genome shotgun (WGS) entry which is preliminary data.</text>
</comment>
<evidence type="ECO:0000256" key="8">
    <source>
        <dbReference type="ARBA" id="ARBA00023306"/>
    </source>
</evidence>
<dbReference type="PANTHER" id="PTHR45884">
    <property type="entry name" value="N-ACETYLTRANSFERASE ECO"/>
    <property type="match status" value="1"/>
</dbReference>
<accession>A0A9N8WK32</accession>
<keyword evidence="6" id="KW-0862">Zinc</keyword>
<gene>
    <name evidence="12" type="ORF">DEBURN_LOCUS3990</name>
</gene>
<dbReference type="GO" id="GO:0008270">
    <property type="term" value="F:zinc ion binding"/>
    <property type="evidence" value="ECO:0007669"/>
    <property type="project" value="UniProtKB-KW"/>
</dbReference>
<dbReference type="CDD" id="cd04301">
    <property type="entry name" value="NAT_SF"/>
    <property type="match status" value="1"/>
</dbReference>
<dbReference type="GO" id="GO:0061733">
    <property type="term" value="F:protein-lysine-acetyltransferase activity"/>
    <property type="evidence" value="ECO:0007669"/>
    <property type="project" value="TreeGrafter"/>
</dbReference>
<dbReference type="InterPro" id="IPR016181">
    <property type="entry name" value="Acyl_CoA_acyltransferase"/>
</dbReference>
<reference evidence="12" key="1">
    <citation type="submission" date="2021-06" db="EMBL/GenBank/DDBJ databases">
        <authorList>
            <person name="Kallberg Y."/>
            <person name="Tangrot J."/>
            <person name="Rosling A."/>
        </authorList>
    </citation>
    <scope>NUCLEOTIDE SEQUENCE</scope>
    <source>
        <strain evidence="12">AZ414A</strain>
    </source>
</reference>
<evidence type="ECO:0000256" key="2">
    <source>
        <dbReference type="ARBA" id="ARBA00005816"/>
    </source>
</evidence>
<organism evidence="12 13">
    <name type="scientific">Diversispora eburnea</name>
    <dbReference type="NCBI Taxonomy" id="1213867"/>
    <lineage>
        <taxon>Eukaryota</taxon>
        <taxon>Fungi</taxon>
        <taxon>Fungi incertae sedis</taxon>
        <taxon>Mucoromycota</taxon>
        <taxon>Glomeromycotina</taxon>
        <taxon>Glomeromycetes</taxon>
        <taxon>Diversisporales</taxon>
        <taxon>Diversisporaceae</taxon>
        <taxon>Diversispora</taxon>
    </lineage>
</organism>
<evidence type="ECO:0000256" key="7">
    <source>
        <dbReference type="ARBA" id="ARBA00023242"/>
    </source>
</evidence>
<dbReference type="GO" id="GO:0007064">
    <property type="term" value="P:mitotic sister chromatid cohesion"/>
    <property type="evidence" value="ECO:0007669"/>
    <property type="project" value="TreeGrafter"/>
</dbReference>
<evidence type="ECO:0000256" key="4">
    <source>
        <dbReference type="ARBA" id="ARBA00022723"/>
    </source>
</evidence>
<dbReference type="Gene3D" id="3.40.630.30">
    <property type="match status" value="1"/>
</dbReference>
<keyword evidence="7" id="KW-0539">Nucleus</keyword>
<feature type="domain" description="N-acetyltransferase ESCO zinc-finger" evidence="10">
    <location>
        <begin position="94"/>
        <end position="133"/>
    </location>
</feature>
<dbReference type="Pfam" id="PF13880">
    <property type="entry name" value="Acetyltransf_13"/>
    <property type="match status" value="1"/>
</dbReference>
<keyword evidence="3" id="KW-0808">Transferase</keyword>
<dbReference type="SUPFAM" id="SSF55729">
    <property type="entry name" value="Acyl-CoA N-acyltransferases (Nat)"/>
    <property type="match status" value="1"/>
</dbReference>
<dbReference type="InterPro" id="IPR028009">
    <property type="entry name" value="ESCO_Acetyltransf_dom"/>
</dbReference>
<keyword evidence="9" id="KW-0012">Acyltransferase</keyword>
<keyword evidence="13" id="KW-1185">Reference proteome</keyword>
<keyword evidence="4" id="KW-0479">Metal-binding</keyword>
<comment type="similarity">
    <text evidence="2">Belongs to the acetyltransferase family. ECO subfamily.</text>
</comment>
<dbReference type="Proteomes" id="UP000789706">
    <property type="component" value="Unassembled WGS sequence"/>
</dbReference>
<dbReference type="InterPro" id="IPR028005">
    <property type="entry name" value="AcTrfase_ESCO_Znf_dom"/>
</dbReference>
<evidence type="ECO:0000256" key="9">
    <source>
        <dbReference type="ARBA" id="ARBA00023315"/>
    </source>
</evidence>
<dbReference type="AlphaFoldDB" id="A0A9N8WK32"/>
<dbReference type="EMBL" id="CAJVPK010000277">
    <property type="protein sequence ID" value="CAG8487447.1"/>
    <property type="molecule type" value="Genomic_DNA"/>
</dbReference>
<evidence type="ECO:0000256" key="5">
    <source>
        <dbReference type="ARBA" id="ARBA00022771"/>
    </source>
</evidence>
<protein>
    <submittedName>
        <fullName evidence="12">2392_t:CDS:1</fullName>
    </submittedName>
</protein>
<dbReference type="GO" id="GO:0005634">
    <property type="term" value="C:nucleus"/>
    <property type="evidence" value="ECO:0007669"/>
    <property type="project" value="UniProtKB-SubCell"/>
</dbReference>
<dbReference type="PANTHER" id="PTHR45884:SF2">
    <property type="entry name" value="N-ACETYLTRANSFERASE ECO"/>
    <property type="match status" value="1"/>
</dbReference>
<evidence type="ECO:0000313" key="12">
    <source>
        <dbReference type="EMBL" id="CAG8487447.1"/>
    </source>
</evidence>
<dbReference type="OrthoDB" id="428854at2759"/>
<keyword evidence="5" id="KW-0863">Zinc-finger</keyword>
<evidence type="ECO:0000256" key="6">
    <source>
        <dbReference type="ARBA" id="ARBA00022833"/>
    </source>
</evidence>
<sequence>MIKKTYGKQRISFSDTALKLQDQNEYILNDLTNLQEDKCFKESEPKERVFITATDDSTATKLKIQKQKFIADFFKNIESLSNTDKKRRVKENEQLFLDLGQKSFNSYTCPDCKMSYNQGTAEDETLHAKYHKAAIGGIAYTNYKNQIFLQQYPEDNGSRVVMLTFNQSNPFEKKKMNEKKLEQCKIFLYITGNKKVVGCAVAEIIPQAYRVIDDDDNGITENSERIQIGMASDGSAIFCCTKPVRAVCGISRMWVLKKLRRRGIATRLLNNIRTHFLFGYTLEPSDLAFSQPTGDGKAFASHYTNSREFLVYVEQ</sequence>
<dbReference type="Pfam" id="PF13878">
    <property type="entry name" value="zf-C2H2_3"/>
    <property type="match status" value="1"/>
</dbReference>
<evidence type="ECO:0000256" key="3">
    <source>
        <dbReference type="ARBA" id="ARBA00022679"/>
    </source>
</evidence>
<proteinExistence type="inferred from homology"/>
<evidence type="ECO:0000259" key="11">
    <source>
        <dbReference type="Pfam" id="PF13880"/>
    </source>
</evidence>
<evidence type="ECO:0000256" key="1">
    <source>
        <dbReference type="ARBA" id="ARBA00004123"/>
    </source>
</evidence>